<accession>A0A1C3KEU6</accession>
<proteinExistence type="predicted"/>
<protein>
    <submittedName>
        <fullName evidence="1">Uncharacterized protein</fullName>
    </submittedName>
</protein>
<evidence type="ECO:0000313" key="2">
    <source>
        <dbReference type="Proteomes" id="UP000219799"/>
    </source>
</evidence>
<dbReference type="Proteomes" id="UP000219799">
    <property type="component" value="Chromosome 13"/>
</dbReference>
<name>A0A1C3KEU6_PLAMA</name>
<evidence type="ECO:0000313" key="1">
    <source>
        <dbReference type="EMBL" id="SBT72152.1"/>
    </source>
</evidence>
<dbReference type="EMBL" id="LT594501">
    <property type="protein sequence ID" value="SBT72152.1"/>
    <property type="molecule type" value="Genomic_DNA"/>
</dbReference>
<sequence length="66" mass="7969">MNGFTQFLGHYKLHNKHGEKNCNRYLNSMYNWGSRINNWGSRINNWGSRINNWGNRINNWGNRKNN</sequence>
<organism evidence="1 2">
    <name type="scientific">Plasmodium malariae</name>
    <dbReference type="NCBI Taxonomy" id="5858"/>
    <lineage>
        <taxon>Eukaryota</taxon>
        <taxon>Sar</taxon>
        <taxon>Alveolata</taxon>
        <taxon>Apicomplexa</taxon>
        <taxon>Aconoidasida</taxon>
        <taxon>Haemosporida</taxon>
        <taxon>Plasmodiidae</taxon>
        <taxon>Plasmodium</taxon>
        <taxon>Plasmodium (Plasmodium)</taxon>
    </lineage>
</organism>
<dbReference type="AlphaFoldDB" id="A0A1C3KEU6"/>
<reference evidence="1 2" key="1">
    <citation type="submission" date="2016-06" db="EMBL/GenBank/DDBJ databases">
        <authorList>
            <consortium name="Pathogen Informatics"/>
        </authorList>
    </citation>
    <scope>NUCLEOTIDE SEQUENCE [LARGE SCALE GENOMIC DNA]</scope>
    <source>
        <strain evidence="1">PmlGA01</strain>
    </source>
</reference>
<gene>
    <name evidence="1" type="primary">PmlGA01_130020900</name>
    <name evidence="1" type="ORF">PMLGA01_130020900</name>
</gene>